<reference evidence="3" key="1">
    <citation type="submission" date="2025-08" db="UniProtKB">
        <authorList>
            <consortium name="RefSeq"/>
        </authorList>
    </citation>
    <scope>IDENTIFICATION</scope>
    <source>
        <tissue evidence="3">Whole insect</tissue>
    </source>
</reference>
<feature type="region of interest" description="Disordered" evidence="2">
    <location>
        <begin position="1"/>
        <end position="45"/>
    </location>
</feature>
<dbReference type="InParanoid" id="A0A6P7FZY6"/>
<gene>
    <name evidence="3" type="primary">LOC114332451</name>
</gene>
<evidence type="ECO:0000313" key="3">
    <source>
        <dbReference type="RefSeq" id="XP_028138050.1"/>
    </source>
</evidence>
<evidence type="ECO:0000256" key="2">
    <source>
        <dbReference type="SAM" id="MobiDB-lite"/>
    </source>
</evidence>
<keyword evidence="1" id="KW-0175">Coiled coil</keyword>
<protein>
    <submittedName>
        <fullName evidence="3">Reticulocyte-binding protein 2 homolog a-like</fullName>
    </submittedName>
</protein>
<feature type="compositionally biased region" description="Basic and acidic residues" evidence="2">
    <location>
        <begin position="27"/>
        <end position="42"/>
    </location>
</feature>
<dbReference type="RefSeq" id="XP_028138050.1">
    <property type="nucleotide sequence ID" value="XM_028282249.1"/>
</dbReference>
<sequence length="354" mass="42820">MSVTRKQSKKQERKEDNNEEEINSEVESDKEQNDTVTEEKQETGMLEKLMMMMKTQQAQQETMMNTQESMMKKQQEETRTMMKVQQENKKMTSQIEKKLDKYEHEVKGYLQQIQKEVDRIAEETQIKLENQRKTIENLQEQIEHVEEKTYKKLEAWMEKMEKKLDRTLQKDKFETKKEIKEIQKIVEEMGKRNAVRENREGIIQTSSDIKIKFGGDVRKQHPVTFIRIIKNQFQHISNFEDCKEAIRSYLTDGASLWFEIKENTLVSWMDFEKKFLKYFWEKKQMEINNELQNGKFDERKGISEERHALQIYNNAQHLEYNYSQEQLVELIARHFDETMEDYVTLQNYRDIDSL</sequence>
<name>A0A6P7FZY6_DIAVI</name>
<feature type="coiled-coil region" evidence="1">
    <location>
        <begin position="81"/>
        <end position="170"/>
    </location>
</feature>
<accession>A0A6P7FZY6</accession>
<evidence type="ECO:0000256" key="1">
    <source>
        <dbReference type="SAM" id="Coils"/>
    </source>
</evidence>
<dbReference type="AlphaFoldDB" id="A0A6P7FZY6"/>
<organism evidence="3">
    <name type="scientific">Diabrotica virgifera virgifera</name>
    <name type="common">western corn rootworm</name>
    <dbReference type="NCBI Taxonomy" id="50390"/>
    <lineage>
        <taxon>Eukaryota</taxon>
        <taxon>Metazoa</taxon>
        <taxon>Ecdysozoa</taxon>
        <taxon>Arthropoda</taxon>
        <taxon>Hexapoda</taxon>
        <taxon>Insecta</taxon>
        <taxon>Pterygota</taxon>
        <taxon>Neoptera</taxon>
        <taxon>Endopterygota</taxon>
        <taxon>Coleoptera</taxon>
        <taxon>Polyphaga</taxon>
        <taxon>Cucujiformia</taxon>
        <taxon>Chrysomeloidea</taxon>
        <taxon>Chrysomelidae</taxon>
        <taxon>Galerucinae</taxon>
        <taxon>Diabroticina</taxon>
        <taxon>Diabroticites</taxon>
        <taxon>Diabrotica</taxon>
    </lineage>
</organism>
<feature type="compositionally biased region" description="Acidic residues" evidence="2">
    <location>
        <begin position="17"/>
        <end position="26"/>
    </location>
</feature>
<proteinExistence type="predicted"/>